<comment type="caution">
    <text evidence="1">The sequence shown here is derived from an EMBL/GenBank/DDBJ whole genome shotgun (WGS) entry which is preliminary data.</text>
</comment>
<dbReference type="AlphaFoldDB" id="A0A5J4QV70"/>
<accession>A0A5J4QV70</accession>
<dbReference type="EMBL" id="SNRY01002310">
    <property type="protein sequence ID" value="KAA6325706.1"/>
    <property type="molecule type" value="Genomic_DNA"/>
</dbReference>
<evidence type="ECO:0000313" key="1">
    <source>
        <dbReference type="EMBL" id="KAA6325706.1"/>
    </source>
</evidence>
<sequence>MNHKNEFKLYSLAPAIRRRGIIKKQSHNIDPEFKTKMPEIRLK</sequence>
<gene>
    <name evidence="1" type="ORF">EZS27_025114</name>
</gene>
<reference evidence="1" key="1">
    <citation type="submission" date="2019-03" db="EMBL/GenBank/DDBJ databases">
        <title>Single cell metagenomics reveals metabolic interactions within the superorganism composed of flagellate Streblomastix strix and complex community of Bacteroidetes bacteria on its surface.</title>
        <authorList>
            <person name="Treitli S.C."/>
            <person name="Kolisko M."/>
            <person name="Husnik F."/>
            <person name="Keeling P."/>
            <person name="Hampl V."/>
        </authorList>
    </citation>
    <scope>NUCLEOTIDE SEQUENCE</scope>
    <source>
        <strain evidence="1">STM</strain>
    </source>
</reference>
<protein>
    <submittedName>
        <fullName evidence="1">Uncharacterized protein</fullName>
    </submittedName>
</protein>
<proteinExistence type="predicted"/>
<name>A0A5J4QV70_9ZZZZ</name>
<organism evidence="1">
    <name type="scientific">termite gut metagenome</name>
    <dbReference type="NCBI Taxonomy" id="433724"/>
    <lineage>
        <taxon>unclassified sequences</taxon>
        <taxon>metagenomes</taxon>
        <taxon>organismal metagenomes</taxon>
    </lineage>
</organism>